<keyword evidence="2" id="KW-0378">Hydrolase</keyword>
<dbReference type="Proteomes" id="UP000323188">
    <property type="component" value="Unassembled WGS sequence"/>
</dbReference>
<dbReference type="GO" id="GO:0016787">
    <property type="term" value="F:hydrolase activity"/>
    <property type="evidence" value="ECO:0007669"/>
    <property type="project" value="UniProtKB-KW"/>
</dbReference>
<dbReference type="Gene3D" id="3.40.720.10">
    <property type="entry name" value="Alkaline Phosphatase, subunit A"/>
    <property type="match status" value="1"/>
</dbReference>
<dbReference type="PROSITE" id="PS00523">
    <property type="entry name" value="SULFATASE_1"/>
    <property type="match status" value="1"/>
</dbReference>
<dbReference type="Pfam" id="PF00884">
    <property type="entry name" value="Sulfatase"/>
    <property type="match status" value="1"/>
</dbReference>
<feature type="domain" description="Sulfatase N-terminal" evidence="3">
    <location>
        <begin position="33"/>
        <end position="308"/>
    </location>
</feature>
<dbReference type="EMBL" id="VUOE01000001">
    <property type="protein sequence ID" value="KAA2219884.1"/>
    <property type="molecule type" value="Genomic_DNA"/>
</dbReference>
<dbReference type="PANTHER" id="PTHR43751">
    <property type="entry name" value="SULFATASE"/>
    <property type="match status" value="1"/>
</dbReference>
<proteinExistence type="inferred from homology"/>
<dbReference type="InterPro" id="IPR052701">
    <property type="entry name" value="GAG_Ulvan_Degrading_Sulfatases"/>
</dbReference>
<dbReference type="InterPro" id="IPR017850">
    <property type="entry name" value="Alkaline_phosphatase_core_sf"/>
</dbReference>
<dbReference type="SUPFAM" id="SSF53649">
    <property type="entry name" value="Alkaline phosphatase-like"/>
    <property type="match status" value="1"/>
</dbReference>
<evidence type="ECO:0000259" key="3">
    <source>
        <dbReference type="Pfam" id="PF00884"/>
    </source>
</evidence>
<dbReference type="PANTHER" id="PTHR43751:SF1">
    <property type="entry name" value="SULFATASE ATSG-RELATED"/>
    <property type="match status" value="1"/>
</dbReference>
<dbReference type="AlphaFoldDB" id="A0A5B2TZP8"/>
<sequence length="570" mass="65227">MVRMRFLLFLLKSITILFCLGFAEMILAQTKTNIVWIVCEDISPFIGAYGDPIVRTPNIDKLASEGIRFTHVYTTAGVCAPSRSSIITGMNQINIGTMHMRTHNRPDLMPEGVPSHSAVLPVGVKAFPEFLRKVGYYTTNNAKEDYQFEEPVTVWDESSVAASYTNREGNQPFFSVFNLAISHESQIISPPDSLYYDVEKMNLPLYYENTKMMRHDMAAMYTRIEQMDDDVGEVIAKLKADGVYENSYVFFFSDHGGNLPWMKREILERGTRIPFIVKLPNGKSAGTTNNDLISSIDFAPTVLSIAGIKPPEYLEGKAFLGEYSTSEKNKYVFAARDRMANKYDRVRSVSDGTFRYVYNFHPEVSKYQDLAYRKQMGSMQEILDLRDSGKINNPYLEDWFNTPKEVEELYYTTKDPDEINNLAKNKYYQSKKDELKKALFDWLSRMDDKAQVCESDMVMNDWWKGKNKPPTTKSPKLKKLKEGIQITNQEPGASIGYRIFDGQVKDTVITKKMKSWDFAYVMGNGNNTEVKVSKPWKVYLGGTIPLKKGQILQINTQRIGYNPSEDLIKF</sequence>
<evidence type="ECO:0000256" key="2">
    <source>
        <dbReference type="ARBA" id="ARBA00022801"/>
    </source>
</evidence>
<organism evidence="4 5">
    <name type="scientific">Maribacter flavus</name>
    <dbReference type="NCBI Taxonomy" id="1658664"/>
    <lineage>
        <taxon>Bacteria</taxon>
        <taxon>Pseudomonadati</taxon>
        <taxon>Bacteroidota</taxon>
        <taxon>Flavobacteriia</taxon>
        <taxon>Flavobacteriales</taxon>
        <taxon>Flavobacteriaceae</taxon>
        <taxon>Maribacter</taxon>
    </lineage>
</organism>
<accession>A0A5B2TZP8</accession>
<evidence type="ECO:0000313" key="4">
    <source>
        <dbReference type="EMBL" id="KAA2219884.1"/>
    </source>
</evidence>
<dbReference type="InterPro" id="IPR000917">
    <property type="entry name" value="Sulfatase_N"/>
</dbReference>
<dbReference type="CDD" id="cd16027">
    <property type="entry name" value="SGSH"/>
    <property type="match status" value="1"/>
</dbReference>
<protein>
    <submittedName>
        <fullName evidence="4">Sulfatase</fullName>
    </submittedName>
</protein>
<gene>
    <name evidence="4" type="ORF">F0361_09940</name>
</gene>
<reference evidence="4 5" key="1">
    <citation type="submission" date="2019-09" db="EMBL/GenBank/DDBJ databases">
        <authorList>
            <person name="Khan S.A."/>
            <person name="Jeon C.O."/>
            <person name="Chun B.H."/>
            <person name="Jeong S.E."/>
        </authorList>
    </citation>
    <scope>NUCLEOTIDE SEQUENCE [LARGE SCALE GENOMIC DNA]</scope>
    <source>
        <strain evidence="4 5">KCTC 42508</strain>
    </source>
</reference>
<comment type="similarity">
    <text evidence="1">Belongs to the sulfatase family.</text>
</comment>
<evidence type="ECO:0000256" key="1">
    <source>
        <dbReference type="ARBA" id="ARBA00008779"/>
    </source>
</evidence>
<dbReference type="InterPro" id="IPR024607">
    <property type="entry name" value="Sulfatase_CS"/>
</dbReference>
<comment type="caution">
    <text evidence="4">The sequence shown here is derived from an EMBL/GenBank/DDBJ whole genome shotgun (WGS) entry which is preliminary data.</text>
</comment>
<evidence type="ECO:0000313" key="5">
    <source>
        <dbReference type="Proteomes" id="UP000323188"/>
    </source>
</evidence>
<name>A0A5B2TZP8_9FLAO</name>